<gene>
    <name evidence="9" type="ORF">PRVXH_001350</name>
</gene>
<keyword evidence="3" id="KW-1003">Cell membrane</keyword>
<dbReference type="InterPro" id="IPR003760">
    <property type="entry name" value="PnrA-like"/>
</dbReference>
<feature type="domain" description="ABC transporter substrate-binding protein PnrA-like" evidence="8">
    <location>
        <begin position="52"/>
        <end position="334"/>
    </location>
</feature>
<evidence type="ECO:0000256" key="1">
    <source>
        <dbReference type="ARBA" id="ARBA00004193"/>
    </source>
</evidence>
<keyword evidence="4 7" id="KW-0732">Signal</keyword>
<proteinExistence type="inferred from homology"/>
<keyword evidence="6" id="KW-0449">Lipoprotein</keyword>
<evidence type="ECO:0000259" key="8">
    <source>
        <dbReference type="Pfam" id="PF02608"/>
    </source>
</evidence>
<evidence type="ECO:0000313" key="9">
    <source>
        <dbReference type="EMBL" id="XCI27452.1"/>
    </source>
</evidence>
<dbReference type="GO" id="GO:0005886">
    <property type="term" value="C:plasma membrane"/>
    <property type="evidence" value="ECO:0007669"/>
    <property type="project" value="UniProtKB-SubCell"/>
</dbReference>
<dbReference type="InterPro" id="IPR050957">
    <property type="entry name" value="BMP_lipoprotein"/>
</dbReference>
<evidence type="ECO:0000256" key="4">
    <source>
        <dbReference type="ARBA" id="ARBA00022729"/>
    </source>
</evidence>
<dbReference type="AlphaFoldDB" id="A0AAU8HP19"/>
<organism evidence="9">
    <name type="scientific">Proteinivorax hydrogeniformans</name>
    <dbReference type="NCBI Taxonomy" id="1826727"/>
    <lineage>
        <taxon>Bacteria</taxon>
        <taxon>Bacillati</taxon>
        <taxon>Bacillota</taxon>
        <taxon>Clostridia</taxon>
        <taxon>Eubacteriales</taxon>
        <taxon>Proteinivoracaceae</taxon>
        <taxon>Proteinivorax</taxon>
    </lineage>
</organism>
<evidence type="ECO:0000256" key="5">
    <source>
        <dbReference type="ARBA" id="ARBA00023136"/>
    </source>
</evidence>
<dbReference type="Pfam" id="PF02608">
    <property type="entry name" value="Bmp"/>
    <property type="match status" value="1"/>
</dbReference>
<evidence type="ECO:0000256" key="3">
    <source>
        <dbReference type="ARBA" id="ARBA00022475"/>
    </source>
</evidence>
<dbReference type="InterPro" id="IPR028082">
    <property type="entry name" value="Peripla_BP_I"/>
</dbReference>
<dbReference type="SUPFAM" id="SSF53822">
    <property type="entry name" value="Periplasmic binding protein-like I"/>
    <property type="match status" value="1"/>
</dbReference>
<name>A0AAU8HP19_9FIRM</name>
<dbReference type="PANTHER" id="PTHR34296">
    <property type="entry name" value="TRANSCRIPTIONAL ACTIVATOR PROTEIN MED"/>
    <property type="match status" value="1"/>
</dbReference>
<accession>A0AAU8HP19</accession>
<protein>
    <submittedName>
        <fullName evidence="9">BMP family ABC transporter substrate-binding protein</fullName>
    </submittedName>
</protein>
<dbReference type="Gene3D" id="3.40.50.2300">
    <property type="match status" value="2"/>
</dbReference>
<comment type="subcellular location">
    <subcellularLocation>
        <location evidence="1">Cell membrane</location>
        <topology evidence="1">Lipid-anchor</topology>
    </subcellularLocation>
</comment>
<evidence type="ECO:0000256" key="7">
    <source>
        <dbReference type="SAM" id="SignalP"/>
    </source>
</evidence>
<evidence type="ECO:0000256" key="6">
    <source>
        <dbReference type="ARBA" id="ARBA00023288"/>
    </source>
</evidence>
<comment type="similarity">
    <text evidence="2">Belongs to the BMP lipoprotein family.</text>
</comment>
<reference evidence="9" key="1">
    <citation type="journal article" date="2018" name="Antonie Van Leeuwenhoek">
        <title>Proteinivorax hydrogeniformans sp. nov., an anaerobic, haloalkaliphilic bacterium fermenting proteinaceous compounds with high hydrogen production.</title>
        <authorList>
            <person name="Boltyanskaya Y."/>
            <person name="Detkova E."/>
            <person name="Pimenov N."/>
            <person name="Kevbrin V."/>
        </authorList>
    </citation>
    <scope>NUCLEOTIDE SEQUENCE</scope>
    <source>
        <strain evidence="9">Z-710</strain>
    </source>
</reference>
<dbReference type="CDD" id="cd06354">
    <property type="entry name" value="PBP1_PrnA-like"/>
    <property type="match status" value="1"/>
</dbReference>
<evidence type="ECO:0000256" key="2">
    <source>
        <dbReference type="ARBA" id="ARBA00008610"/>
    </source>
</evidence>
<dbReference type="PROSITE" id="PS51257">
    <property type="entry name" value="PROKAR_LIPOPROTEIN"/>
    <property type="match status" value="1"/>
</dbReference>
<feature type="chain" id="PRO_5043964237" evidence="7">
    <location>
        <begin position="21"/>
        <end position="369"/>
    </location>
</feature>
<dbReference type="EMBL" id="CP159485">
    <property type="protein sequence ID" value="XCI27452.1"/>
    <property type="molecule type" value="Genomic_DNA"/>
</dbReference>
<reference evidence="9" key="2">
    <citation type="submission" date="2024-06" db="EMBL/GenBank/DDBJ databases">
        <authorList>
            <person name="Petrova K.O."/>
            <person name="Toshchakov S.V."/>
            <person name="Boltjanskaja Y.V."/>
            <person name="Kevbrin V.V."/>
        </authorList>
    </citation>
    <scope>NUCLEOTIDE SEQUENCE</scope>
    <source>
        <strain evidence="9">Z-710</strain>
    </source>
</reference>
<keyword evidence="5" id="KW-0472">Membrane</keyword>
<dbReference type="RefSeq" id="WP_353892030.1">
    <property type="nucleotide sequence ID" value="NZ_CP159485.1"/>
</dbReference>
<sequence>MKKSLILILASMMVLTFALAGCGTGSDTDDNGADENGAENGVAEDPTRVGLVLSTGGLGDQSFNDAAYRGLEQAEQDLGIEFDYIEPEDSAEDENALRRFAEQDYDLVIGVGFQMQDTLKEVAEDMDHINFAIVDGGYAEIPDNVATLNFAQHEGSFLAGALAALVTEVNTIGFMGGVESALITQFQAGFEQGATHVNPDVDIDVRYVGDFGDIARGRETARGQVERGADVIYHAAGGSGTGLFEVAEDEEIYAIGVDSNQNMVAPGYVIASMLKRVDTAVYSITESVVNDAFEGGKDYIFDLSDDGVGLTSLTDLDIEEEDAAETERITQEQLEAIQEMKQSVTAEHAETIEELRQQIISGEIVVDTE</sequence>
<dbReference type="PANTHER" id="PTHR34296:SF2">
    <property type="entry name" value="ABC TRANSPORTER GUANOSINE-BINDING PROTEIN NUPN"/>
    <property type="match status" value="1"/>
</dbReference>
<feature type="signal peptide" evidence="7">
    <location>
        <begin position="1"/>
        <end position="20"/>
    </location>
</feature>